<gene>
    <name evidence="1" type="ORF">C6Y14_04450</name>
</gene>
<reference evidence="1 2" key="1">
    <citation type="submission" date="2018-03" db="EMBL/GenBank/DDBJ databases">
        <title>Streptomyces dioscori sp. nov., a novel endophytic actinobacterium isolated from bulbil of Dioscorea bulbifera L.</title>
        <authorList>
            <person name="Zhikuan W."/>
        </authorList>
    </citation>
    <scope>NUCLEOTIDE SEQUENCE [LARGE SCALE GENOMIC DNA]</scope>
    <source>
        <strain evidence="1 2">A217</strain>
    </source>
</reference>
<sequence length="130" mass="13290">MSSRTSQRARRVTRGAALCPALAVPLGVLLAVLVACLGYVPAHGRTAPAAAPVVTVSVPHERLASPAEHDQCCGLPTHEARAVLPVGAHPLPAVAPRMPVVAPAATAARVPATPPVRGAPDLHVLQVQRI</sequence>
<dbReference type="EMBL" id="PYBJ01000001">
    <property type="protein sequence ID" value="PSM45310.1"/>
    <property type="molecule type" value="Genomic_DNA"/>
</dbReference>
<name>A0A2P8QGE5_9ACTN</name>
<dbReference type="AlphaFoldDB" id="A0A2P8QGE5"/>
<proteinExistence type="predicted"/>
<accession>A0A2P8QGE5</accession>
<dbReference type="Proteomes" id="UP000240429">
    <property type="component" value="Unassembled WGS sequence"/>
</dbReference>
<organism evidence="1 2">
    <name type="scientific">Streptomyces dioscori</name>
    <dbReference type="NCBI Taxonomy" id="2109333"/>
    <lineage>
        <taxon>Bacteria</taxon>
        <taxon>Bacillati</taxon>
        <taxon>Actinomycetota</taxon>
        <taxon>Actinomycetes</taxon>
        <taxon>Kitasatosporales</taxon>
        <taxon>Streptomycetaceae</taxon>
        <taxon>Streptomyces</taxon>
        <taxon>Streptomyces aurantiacus group</taxon>
    </lineage>
</organism>
<evidence type="ECO:0000313" key="2">
    <source>
        <dbReference type="Proteomes" id="UP000240429"/>
    </source>
</evidence>
<protein>
    <submittedName>
        <fullName evidence="1">Uncharacterized protein</fullName>
    </submittedName>
</protein>
<comment type="caution">
    <text evidence="1">The sequence shown here is derived from an EMBL/GenBank/DDBJ whole genome shotgun (WGS) entry which is preliminary data.</text>
</comment>
<evidence type="ECO:0000313" key="1">
    <source>
        <dbReference type="EMBL" id="PSM45310.1"/>
    </source>
</evidence>
<dbReference type="RefSeq" id="WP_107015066.1">
    <property type="nucleotide sequence ID" value="NZ_KZ679038.1"/>
</dbReference>
<keyword evidence="2" id="KW-1185">Reference proteome</keyword>
<dbReference type="OrthoDB" id="4208102at2"/>